<feature type="transmembrane region" description="Helical" evidence="8">
    <location>
        <begin position="442"/>
        <end position="465"/>
    </location>
</feature>
<gene>
    <name evidence="10" type="ORF">SAMN04489759_102232</name>
</gene>
<evidence type="ECO:0000256" key="6">
    <source>
        <dbReference type="ARBA" id="ARBA00023136"/>
    </source>
</evidence>
<dbReference type="SUPFAM" id="SSF53448">
    <property type="entry name" value="Nucleotide-diphospho-sugar transferases"/>
    <property type="match status" value="1"/>
</dbReference>
<dbReference type="AlphaFoldDB" id="A0A1G7L912"/>
<dbReference type="Proteomes" id="UP000199399">
    <property type="component" value="Unassembled WGS sequence"/>
</dbReference>
<dbReference type="EMBL" id="FNBP01000002">
    <property type="protein sequence ID" value="SDF45540.1"/>
    <property type="molecule type" value="Genomic_DNA"/>
</dbReference>
<dbReference type="PANTHER" id="PTHR43867:SF2">
    <property type="entry name" value="CELLULOSE SYNTHASE CATALYTIC SUBUNIT A [UDP-FORMING]"/>
    <property type="match status" value="1"/>
</dbReference>
<dbReference type="PANTHER" id="PTHR43867">
    <property type="entry name" value="CELLULOSE SYNTHASE CATALYTIC SUBUNIT A [UDP-FORMING]"/>
    <property type="match status" value="1"/>
</dbReference>
<dbReference type="STRING" id="218672.SAMN04489759_102232"/>
<proteinExistence type="predicted"/>
<keyword evidence="11" id="KW-1185">Reference proteome</keyword>
<keyword evidence="6 8" id="KW-0472">Membrane</keyword>
<accession>A0A1G7L912</accession>
<evidence type="ECO:0000313" key="11">
    <source>
        <dbReference type="Proteomes" id="UP000199399"/>
    </source>
</evidence>
<feature type="transmembrane region" description="Helical" evidence="8">
    <location>
        <begin position="48"/>
        <end position="67"/>
    </location>
</feature>
<dbReference type="InterPro" id="IPR050321">
    <property type="entry name" value="Glycosyltr_2/OpgH_subfam"/>
</dbReference>
<feature type="transmembrane region" description="Helical" evidence="8">
    <location>
        <begin position="369"/>
        <end position="390"/>
    </location>
</feature>
<feature type="transmembrane region" description="Helical" evidence="8">
    <location>
        <begin position="73"/>
        <end position="95"/>
    </location>
</feature>
<evidence type="ECO:0000256" key="2">
    <source>
        <dbReference type="ARBA" id="ARBA00022676"/>
    </source>
</evidence>
<protein>
    <recommendedName>
        <fullName evidence="9">Glycosyltransferase 2-like domain-containing protein</fullName>
    </recommendedName>
</protein>
<evidence type="ECO:0000256" key="5">
    <source>
        <dbReference type="ARBA" id="ARBA00022989"/>
    </source>
</evidence>
<evidence type="ECO:0000256" key="7">
    <source>
        <dbReference type="SAM" id="MobiDB-lite"/>
    </source>
</evidence>
<evidence type="ECO:0000313" key="10">
    <source>
        <dbReference type="EMBL" id="SDF45540.1"/>
    </source>
</evidence>
<keyword evidence="3" id="KW-0808">Transferase</keyword>
<dbReference type="Pfam" id="PF13632">
    <property type="entry name" value="Glyco_trans_2_3"/>
    <property type="match status" value="1"/>
</dbReference>
<comment type="subcellular location">
    <subcellularLocation>
        <location evidence="1">Membrane</location>
        <topology evidence="1">Multi-pass membrane protein</topology>
    </subcellularLocation>
</comment>
<evidence type="ECO:0000259" key="9">
    <source>
        <dbReference type="Pfam" id="PF13632"/>
    </source>
</evidence>
<dbReference type="GO" id="GO:0016757">
    <property type="term" value="F:glycosyltransferase activity"/>
    <property type="evidence" value="ECO:0007669"/>
    <property type="project" value="UniProtKB-KW"/>
</dbReference>
<keyword evidence="4 8" id="KW-0812">Transmembrane</keyword>
<feature type="region of interest" description="Disordered" evidence="7">
    <location>
        <begin position="485"/>
        <end position="514"/>
    </location>
</feature>
<sequence>MPVIAEHRQVQRHLSAFYGTELAHKATNRVPAVESCRSWAAHPSRRQGWAGAIVCALLLFIFLAPAFAITGALLWAVVTLAMTTVLKGAALISTLRSPVAPPISSTPSELSGFRLPRVSVMVPLFKEKEIAGALITRLSRLTYPKSLLQVMLVLEAGDKVTRETINRSDLADWISIVEVPETDNLRTKPRALNYALDFCNGSIIGVWDAEDAPEPDQIEQIVTRFQQAPDNVACLQGVLDYYNSRSNWMSRCFAIEYATWWRMLLPGVARLGLVVPLGGTTLFFRRRILEELCGWDAHNVTEDADLGLRLARYGYTTEILPTVTFEEANCRPWPWVRQRSRWLKGFLVTWCVHMRSPGRLLKDLGLRRFLGVQTLFLATFSQFALAPLLWSLWLTFFGVSHPVAATLGPTFMAGVVVLFILSELLNLTLSALAVSKRGHRHLLPYVPTLPFYFALGALAAMKALYEFVRSPFFWDKTAHGLAPIPVEEPMKTPSHSTSVKNRPRDGPLPASAAS</sequence>
<evidence type="ECO:0000256" key="3">
    <source>
        <dbReference type="ARBA" id="ARBA00022679"/>
    </source>
</evidence>
<dbReference type="Gene3D" id="3.90.550.10">
    <property type="entry name" value="Spore Coat Polysaccharide Biosynthesis Protein SpsA, Chain A"/>
    <property type="match status" value="1"/>
</dbReference>
<dbReference type="InterPro" id="IPR029044">
    <property type="entry name" value="Nucleotide-diphossugar_trans"/>
</dbReference>
<reference evidence="11" key="1">
    <citation type="submission" date="2016-10" db="EMBL/GenBank/DDBJ databases">
        <authorList>
            <person name="Varghese N."/>
            <person name="Submissions S."/>
        </authorList>
    </citation>
    <scope>NUCLEOTIDE SEQUENCE [LARGE SCALE GENOMIC DNA]</scope>
    <source>
        <strain evidence="11">DSM 16477</strain>
    </source>
</reference>
<feature type="transmembrane region" description="Helical" evidence="8">
    <location>
        <begin position="410"/>
        <end position="435"/>
    </location>
</feature>
<organism evidence="10 11">
    <name type="scientific">Sulfitobacter delicatus</name>
    <dbReference type="NCBI Taxonomy" id="218672"/>
    <lineage>
        <taxon>Bacteria</taxon>
        <taxon>Pseudomonadati</taxon>
        <taxon>Pseudomonadota</taxon>
        <taxon>Alphaproteobacteria</taxon>
        <taxon>Rhodobacterales</taxon>
        <taxon>Roseobacteraceae</taxon>
        <taxon>Sulfitobacter</taxon>
    </lineage>
</organism>
<feature type="domain" description="Glycosyltransferase 2-like" evidence="9">
    <location>
        <begin position="204"/>
        <end position="415"/>
    </location>
</feature>
<dbReference type="GO" id="GO:0016020">
    <property type="term" value="C:membrane"/>
    <property type="evidence" value="ECO:0007669"/>
    <property type="project" value="UniProtKB-SubCell"/>
</dbReference>
<evidence type="ECO:0000256" key="4">
    <source>
        <dbReference type="ARBA" id="ARBA00022692"/>
    </source>
</evidence>
<keyword evidence="2" id="KW-0328">Glycosyltransferase</keyword>
<evidence type="ECO:0000256" key="8">
    <source>
        <dbReference type="SAM" id="Phobius"/>
    </source>
</evidence>
<keyword evidence="5 8" id="KW-1133">Transmembrane helix</keyword>
<dbReference type="InterPro" id="IPR001173">
    <property type="entry name" value="Glyco_trans_2-like"/>
</dbReference>
<evidence type="ECO:0000256" key="1">
    <source>
        <dbReference type="ARBA" id="ARBA00004141"/>
    </source>
</evidence>
<name>A0A1G7L912_9RHOB</name>